<feature type="signal peptide" evidence="1">
    <location>
        <begin position="1"/>
        <end position="21"/>
    </location>
</feature>
<evidence type="ECO:0000256" key="1">
    <source>
        <dbReference type="SAM" id="SignalP"/>
    </source>
</evidence>
<proteinExistence type="predicted"/>
<protein>
    <submittedName>
        <fullName evidence="2">Uncharacterized protein</fullName>
    </submittedName>
</protein>
<accession>A0ABZ2IU67</accession>
<dbReference type="Proteomes" id="UP001385389">
    <property type="component" value="Chromosome"/>
</dbReference>
<reference evidence="2 3" key="1">
    <citation type="submission" date="2024-03" db="EMBL/GenBank/DDBJ databases">
        <title>Phenotype and Genome Characterization of a Sulfate-Reducing Bacterium Pseudodesulfovibrio sp. strain 5S69, isolated from Petroleum Reservoir in Tatarstan (Russia).</title>
        <authorList>
            <person name="Bidzhieva S.K."/>
            <person name="Kadnikov V."/>
            <person name="Tourova T.P."/>
            <person name="Samigullina S.R."/>
            <person name="Sokolova D.S."/>
            <person name="Poltaraus A.B."/>
            <person name="Avtukh A.N."/>
            <person name="Tereshina V.M."/>
            <person name="Mardanov A.V."/>
            <person name="Nazina T.N."/>
        </authorList>
    </citation>
    <scope>NUCLEOTIDE SEQUENCE [LARGE SCALE GENOMIC DNA]</scope>
    <source>
        <strain evidence="2 3">5S69</strain>
    </source>
</reference>
<dbReference type="EMBL" id="CP146609">
    <property type="protein sequence ID" value="WWX20852.1"/>
    <property type="molecule type" value="Genomic_DNA"/>
</dbReference>
<dbReference type="RefSeq" id="WP_338666597.1">
    <property type="nucleotide sequence ID" value="NZ_CP146609.1"/>
</dbReference>
<evidence type="ECO:0000313" key="3">
    <source>
        <dbReference type="Proteomes" id="UP001385389"/>
    </source>
</evidence>
<gene>
    <name evidence="2" type="ORF">V8V93_10315</name>
</gene>
<feature type="chain" id="PRO_5047550526" evidence="1">
    <location>
        <begin position="22"/>
        <end position="208"/>
    </location>
</feature>
<keyword evidence="1" id="KW-0732">Signal</keyword>
<sequence>MRKTLAPLTLFILLFAIGAQAEELPLYEVTNYNICKDVNLKYIYYSFHCSPTLGAFGVGDKYKSQQDAITTFLKRTVMEDARREFAGTNVVILKDYKQIQPLLKSGKAGINDIVFCTVGVLFNVFNSSAHGDIIPYTLYLKCHTLGNIQLDEAGTVVGLAQANRFASSVEENLNMGFVGWGTGRMADIAKKYRCREVETKVQKALDLK</sequence>
<keyword evidence="3" id="KW-1185">Reference proteome</keyword>
<organism evidence="2 3">
    <name type="scientific">Pseudodesulfovibrio methanolicus</name>
    <dbReference type="NCBI Taxonomy" id="3126690"/>
    <lineage>
        <taxon>Bacteria</taxon>
        <taxon>Pseudomonadati</taxon>
        <taxon>Thermodesulfobacteriota</taxon>
        <taxon>Desulfovibrionia</taxon>
        <taxon>Desulfovibrionales</taxon>
        <taxon>Desulfovibrionaceae</taxon>
    </lineage>
</organism>
<evidence type="ECO:0000313" key="2">
    <source>
        <dbReference type="EMBL" id="WWX20852.1"/>
    </source>
</evidence>
<name>A0ABZ2IU67_9BACT</name>